<dbReference type="InterPro" id="IPR001242">
    <property type="entry name" value="Condensation_dom"/>
</dbReference>
<dbReference type="NCBIfam" id="TIGR01733">
    <property type="entry name" value="AA-adenyl-dom"/>
    <property type="match status" value="2"/>
</dbReference>
<dbReference type="InterPro" id="IPR010071">
    <property type="entry name" value="AA_adenyl_dom"/>
</dbReference>
<dbReference type="Pfam" id="PF00668">
    <property type="entry name" value="Condensation"/>
    <property type="match status" value="1"/>
</dbReference>
<feature type="domain" description="Carrier" evidence="5">
    <location>
        <begin position="517"/>
        <end position="592"/>
    </location>
</feature>
<proteinExistence type="predicted"/>
<dbReference type="RefSeq" id="WP_380225602.1">
    <property type="nucleotide sequence ID" value="NZ_JBHSOF010000013.1"/>
</dbReference>
<dbReference type="InterPro" id="IPR006162">
    <property type="entry name" value="Ppantetheine_attach_site"/>
</dbReference>
<keyword evidence="2" id="KW-0596">Phosphopantetheine</keyword>
<sequence length="1675" mass="178716">MVNTVPVQELVVRAALAAPDATAVVQGERRLTYRSLVARAAGLAARLREAGVGRGDRVVLAASRSPELVVGMLAVLQAGAVYVPVDPGHPAERLAFLVRDADARLVLTEPAVRAVLPELPCPSLDLPRDGADERVPQPVEVGPDDLAYCVYTSGSTGLPKGVEIPHAGLSNLVAWHTGAYGLTARDRTTQLAGLAFDAAVWEIWPTLAAGAELHLATDRHRSAPELVGWLAEAGITLAFLPTPLAELVLDEPWPAGTALRHLLTGGDRLHRRPPAGLPFTLVNHYGPTECTVVATAGAVPPLDPADSSGTGDPADLAGAAGEPSIGWPIPGVEAVLLDHRRRPVPDGEQGELHLAGAGLARGYLNRPDLTAERFVTLEPGGPRYYRTGDLAVRRPDGSLRFVGREDGQVKLRGFRIELGEIESVLCGHPLVAAAAVTLREDLPGGPGLVAHPVFRPGATATGAELRGWLAERLPGHQVPTLFLPLPELPLTRNGKVDRAALPAPEDTRAALTGEFVAPRPGAEAELAALWQEVLGTDRVGALDDFFLLGGTSLSAARVVRALRERHGRELKFTAVFADPTVRGLAAALAAAPAGPSASAGPPAPDELPADRSRPLPLSPAQRRMWLLSRLDDTGAAYHVPLALDLRGALDRPALHRALRHLLARHEALRTTFGTEDGRPVQLVHAPPAEGLPALDLPLHEAGTEEDRRAWTARFAAEPLDPATGPLLRAALLRRDEDHHVLVLVVHHLVLDGWSLGLLGRDLADLYRSETTGAPAPAPPAVQPADLVPALRQEAEAASEGAHAAYWRQVLAGAPQELGLPTDHPRPPRLTNRGARETVLVPPALLDRLTALCRAEGVTPFTALVALCQAYLARVTGAEDIVLGSAVAGRTVPGADRPIGCFINTLPLRTDLSGDPGYRELLHRVRAVVLGAFAHQETPFERIVELAGAGRTADQNPVYQVMFTLEDAHRAEFDLGGPHGGPHAAVVELDAGTARADLGLSATPCRDGLRLTAEYRTDLFTAPTVRRTLAALTTLLDAALADPERPFTRLPLLDPDQYHEQVHTWNDTARPFEDGATVHELFERRVDADPEAVALAFESETTLSYAELDRRANRLAHRLRALGTGPGSRVAVCVERSPDLVVAVLGVLKAGGAYVPLDPDYPADRLAFMLADSAAPVVLTRSAVRDRVPPTSAAVVELDTDPELARQPDHRPDPAAGPDGAAYVIYTSGSTGRPKGVLIEHRSVGNFMANVHELFGLGPQDRMLQFASLSFDVSVFEIFGALTSGARLCLARRETLLSVRDLTRFMTEQGITVMDMPPAVMKLLDGRGFPSLRICFVGGEAFSGGLVDDWSVPGRRFVNGYGPTEGTVTVIAEECEPGRYTGSPPIGRPMGNMRAYVLDRNGQLLPAGVPGELWIGGAGLARGYLDRPELTEERFRPDPFAGPKGARIYRTGDLVRHLPDGRLDFLGRADDQVKLRGFRIELGEIEAVLADHPAVRAAAVLLREDTPGHPRLVGYAVPDGPAAGPDAAALRAHLAERLPGHMVPDVLVLLDALPLSPSGKTDRRALPAPAAADLGATRAHVPPRNRRERTLTELWRTLLDLPALGIHDNFFELGGNSIAAVQLVWEIHRAFGVDLPLREVFDHPTVASLTARVETAMLAAHAARGQSTADPKGTAR</sequence>
<evidence type="ECO:0000256" key="3">
    <source>
        <dbReference type="ARBA" id="ARBA00022553"/>
    </source>
</evidence>
<dbReference type="InterPro" id="IPR009081">
    <property type="entry name" value="PP-bd_ACP"/>
</dbReference>
<dbReference type="InterPro" id="IPR020806">
    <property type="entry name" value="PKS_PP-bd"/>
</dbReference>
<dbReference type="InterPro" id="IPR020845">
    <property type="entry name" value="AMP-binding_CS"/>
</dbReference>
<dbReference type="CDD" id="cd19531">
    <property type="entry name" value="LCL_NRPS-like"/>
    <property type="match status" value="1"/>
</dbReference>
<evidence type="ECO:0000256" key="4">
    <source>
        <dbReference type="SAM" id="MobiDB-lite"/>
    </source>
</evidence>
<dbReference type="SUPFAM" id="SSF56801">
    <property type="entry name" value="Acetyl-CoA synthetase-like"/>
    <property type="match status" value="2"/>
</dbReference>
<dbReference type="Gene3D" id="2.30.38.10">
    <property type="entry name" value="Luciferase, Domain 3"/>
    <property type="match status" value="2"/>
</dbReference>
<dbReference type="CDD" id="cd05930">
    <property type="entry name" value="A_NRPS"/>
    <property type="match status" value="2"/>
</dbReference>
<dbReference type="SMART" id="SM00823">
    <property type="entry name" value="PKS_PP"/>
    <property type="match status" value="2"/>
</dbReference>
<dbReference type="Gene3D" id="3.30.559.30">
    <property type="entry name" value="Nonribosomal peptide synthetase, condensation domain"/>
    <property type="match status" value="1"/>
</dbReference>
<dbReference type="Gene3D" id="3.40.50.980">
    <property type="match status" value="4"/>
</dbReference>
<dbReference type="PROSITE" id="PS00455">
    <property type="entry name" value="AMP_BINDING"/>
    <property type="match status" value="1"/>
</dbReference>
<dbReference type="Gene3D" id="3.30.300.30">
    <property type="match status" value="2"/>
</dbReference>
<dbReference type="PROSITE" id="PS00012">
    <property type="entry name" value="PHOSPHOPANTETHEINE"/>
    <property type="match status" value="1"/>
</dbReference>
<dbReference type="InterPro" id="IPR025110">
    <property type="entry name" value="AMP-bd_C"/>
</dbReference>
<dbReference type="SMART" id="SM01294">
    <property type="entry name" value="PKS_PP_betabranch"/>
    <property type="match status" value="1"/>
</dbReference>
<dbReference type="InterPro" id="IPR023213">
    <property type="entry name" value="CAT-like_dom_sf"/>
</dbReference>
<dbReference type="Pfam" id="PF13193">
    <property type="entry name" value="AMP-binding_C"/>
    <property type="match status" value="2"/>
</dbReference>
<evidence type="ECO:0000256" key="2">
    <source>
        <dbReference type="ARBA" id="ARBA00022450"/>
    </source>
</evidence>
<dbReference type="PROSITE" id="PS50075">
    <property type="entry name" value="CARRIER"/>
    <property type="match status" value="2"/>
</dbReference>
<keyword evidence="7" id="KW-1185">Reference proteome</keyword>
<gene>
    <name evidence="6" type="ORF">ACFP3U_13010</name>
</gene>
<feature type="domain" description="Carrier" evidence="5">
    <location>
        <begin position="1581"/>
        <end position="1656"/>
    </location>
</feature>
<dbReference type="Pfam" id="PF00501">
    <property type="entry name" value="AMP-binding"/>
    <property type="match status" value="2"/>
</dbReference>
<dbReference type="InterPro" id="IPR045851">
    <property type="entry name" value="AMP-bd_C_sf"/>
</dbReference>
<accession>A0ABW0X045</accession>
<dbReference type="InterPro" id="IPR000873">
    <property type="entry name" value="AMP-dep_synth/lig_dom"/>
</dbReference>
<name>A0ABW0X045_9ACTN</name>
<dbReference type="PANTHER" id="PTHR45527:SF1">
    <property type="entry name" value="FATTY ACID SYNTHASE"/>
    <property type="match status" value="1"/>
</dbReference>
<feature type="region of interest" description="Disordered" evidence="4">
    <location>
        <begin position="302"/>
        <end position="325"/>
    </location>
</feature>
<dbReference type="InterPro" id="IPR036736">
    <property type="entry name" value="ACP-like_sf"/>
</dbReference>
<keyword evidence="3" id="KW-0597">Phosphoprotein</keyword>
<dbReference type="Proteomes" id="UP001595975">
    <property type="component" value="Unassembled WGS sequence"/>
</dbReference>
<evidence type="ECO:0000256" key="1">
    <source>
        <dbReference type="ARBA" id="ARBA00001957"/>
    </source>
</evidence>
<evidence type="ECO:0000313" key="7">
    <source>
        <dbReference type="Proteomes" id="UP001595975"/>
    </source>
</evidence>
<evidence type="ECO:0000313" key="6">
    <source>
        <dbReference type="EMBL" id="MFC5663900.1"/>
    </source>
</evidence>
<comment type="caution">
    <text evidence="6">The sequence shown here is derived from an EMBL/GenBank/DDBJ whole genome shotgun (WGS) entry which is preliminary data.</text>
</comment>
<dbReference type="Gene3D" id="1.10.1200.10">
    <property type="entry name" value="ACP-like"/>
    <property type="match status" value="2"/>
</dbReference>
<dbReference type="Gene3D" id="3.30.559.10">
    <property type="entry name" value="Chloramphenicol acetyltransferase-like domain"/>
    <property type="match status" value="1"/>
</dbReference>
<evidence type="ECO:0000259" key="5">
    <source>
        <dbReference type="PROSITE" id="PS50075"/>
    </source>
</evidence>
<protein>
    <submittedName>
        <fullName evidence="6">Amino acid adenylation domain-containing protein</fullName>
    </submittedName>
</protein>
<feature type="region of interest" description="Disordered" evidence="4">
    <location>
        <begin position="592"/>
        <end position="615"/>
    </location>
</feature>
<organism evidence="6 7">
    <name type="scientific">Kitasatospora misakiensis</name>
    <dbReference type="NCBI Taxonomy" id="67330"/>
    <lineage>
        <taxon>Bacteria</taxon>
        <taxon>Bacillati</taxon>
        <taxon>Actinomycetota</taxon>
        <taxon>Actinomycetes</taxon>
        <taxon>Kitasatosporales</taxon>
        <taxon>Streptomycetaceae</taxon>
        <taxon>Kitasatospora</taxon>
    </lineage>
</organism>
<dbReference type="SUPFAM" id="SSF47336">
    <property type="entry name" value="ACP-like"/>
    <property type="match status" value="2"/>
</dbReference>
<comment type="cofactor">
    <cofactor evidence="1">
        <name>pantetheine 4'-phosphate</name>
        <dbReference type="ChEBI" id="CHEBI:47942"/>
    </cofactor>
</comment>
<dbReference type="PANTHER" id="PTHR45527">
    <property type="entry name" value="NONRIBOSOMAL PEPTIDE SYNTHETASE"/>
    <property type="match status" value="1"/>
</dbReference>
<dbReference type="SUPFAM" id="SSF52777">
    <property type="entry name" value="CoA-dependent acyltransferases"/>
    <property type="match status" value="2"/>
</dbReference>
<dbReference type="EMBL" id="JBHSOF010000013">
    <property type="protein sequence ID" value="MFC5663900.1"/>
    <property type="molecule type" value="Genomic_DNA"/>
</dbReference>
<dbReference type="Pfam" id="PF00550">
    <property type="entry name" value="PP-binding"/>
    <property type="match status" value="2"/>
</dbReference>
<reference evidence="7" key="1">
    <citation type="journal article" date="2019" name="Int. J. Syst. Evol. Microbiol.">
        <title>The Global Catalogue of Microorganisms (GCM) 10K type strain sequencing project: providing services to taxonomists for standard genome sequencing and annotation.</title>
        <authorList>
            <consortium name="The Broad Institute Genomics Platform"/>
            <consortium name="The Broad Institute Genome Sequencing Center for Infectious Disease"/>
            <person name="Wu L."/>
            <person name="Ma J."/>
        </authorList>
    </citation>
    <scope>NUCLEOTIDE SEQUENCE [LARGE SCALE GENOMIC DNA]</scope>
    <source>
        <strain evidence="7">CGMCC 4.1437</strain>
    </source>
</reference>